<evidence type="ECO:0000256" key="1">
    <source>
        <dbReference type="SAM" id="MobiDB-lite"/>
    </source>
</evidence>
<accession>Q656X2</accession>
<reference evidence="2" key="1">
    <citation type="journal article" date="2002" name="Nature">
        <title>The genome sequence and structure of rice chromosome 1.</title>
        <authorList>
            <person name="Sasaki T."/>
            <person name="Matsumoto T."/>
            <person name="Yamamoto K."/>
            <person name="Sakata K."/>
            <person name="Baba T."/>
            <person name="Katayose Y."/>
            <person name="Wu J."/>
            <person name="Niimura Y."/>
            <person name="Cheng Z."/>
            <person name="Nagamura Y."/>
            <person name="Antonio B.A."/>
            <person name="Kanamori H."/>
            <person name="Hosokawa S."/>
            <person name="Masukawa M."/>
            <person name="Arikawa K."/>
            <person name="Chiden Y."/>
            <person name="Hayashi M."/>
            <person name="Okamoto M."/>
            <person name="Ando T."/>
            <person name="Aoki H."/>
            <person name="Arita K."/>
            <person name="Hamada M."/>
            <person name="Harada C."/>
            <person name="Hijishita S."/>
            <person name="Honda M."/>
            <person name="Ichikawa Y."/>
            <person name="Idonuma A."/>
            <person name="Iijima M."/>
            <person name="Ikeda M."/>
            <person name="Ikeno M."/>
            <person name="Itoh S."/>
            <person name="Itoh T."/>
            <person name="Itoh Y."/>
            <person name="Itoh Y."/>
            <person name="Iwabuchi A."/>
            <person name="Kamiya K."/>
            <person name="Karasawa W."/>
            <person name="Katagiri S."/>
            <person name="Kikuta A."/>
            <person name="Kobayashi N."/>
            <person name="Kono I."/>
            <person name="Machita K."/>
            <person name="Maehara T."/>
            <person name="Mizuno H."/>
            <person name="Mizubayashi T."/>
            <person name="Mukai Y."/>
            <person name="Nagasaki H."/>
            <person name="Nakashima M."/>
            <person name="Nakama Y."/>
            <person name="Nakamichi Y."/>
            <person name="Nakamura M."/>
            <person name="Namiki N."/>
            <person name="Negishi M."/>
            <person name="Ohta I."/>
            <person name="Ono N."/>
            <person name="Saji S."/>
            <person name="Sakai K."/>
            <person name="Shibata M."/>
            <person name="Shimokawa T."/>
            <person name="Shomura A."/>
            <person name="Song J."/>
            <person name="Takazaki Y."/>
            <person name="Terasawa K."/>
            <person name="Tsuji K."/>
            <person name="Waki K."/>
            <person name="Yamagata H."/>
            <person name="Yamane H."/>
            <person name="Yoshiki S."/>
            <person name="Yoshihara R."/>
            <person name="Yukawa K."/>
            <person name="Zhong H."/>
            <person name="Iwama H."/>
            <person name="Endo T."/>
            <person name="Ito H."/>
            <person name="Hahn J.H."/>
            <person name="Kim H.I."/>
            <person name="Eun M.Y."/>
            <person name="Yano M."/>
            <person name="Jiang J."/>
            <person name="Gojobori T."/>
        </authorList>
    </citation>
    <scope>NUCLEOTIDE SEQUENCE [LARGE SCALE GENOMIC DNA]</scope>
</reference>
<feature type="compositionally biased region" description="Acidic residues" evidence="1">
    <location>
        <begin position="83"/>
        <end position="93"/>
    </location>
</feature>
<feature type="region of interest" description="Disordered" evidence="1">
    <location>
        <begin position="55"/>
        <end position="93"/>
    </location>
</feature>
<proteinExistence type="predicted"/>
<organism evidence="2">
    <name type="scientific">Oryza sativa subsp. japonica</name>
    <name type="common">Rice</name>
    <dbReference type="NCBI Taxonomy" id="39947"/>
    <lineage>
        <taxon>Eukaryota</taxon>
        <taxon>Viridiplantae</taxon>
        <taxon>Streptophyta</taxon>
        <taxon>Embryophyta</taxon>
        <taxon>Tracheophyta</taxon>
        <taxon>Spermatophyta</taxon>
        <taxon>Magnoliopsida</taxon>
        <taxon>Liliopsida</taxon>
        <taxon>Poales</taxon>
        <taxon>Poaceae</taxon>
        <taxon>BOP clade</taxon>
        <taxon>Oryzoideae</taxon>
        <taxon>Oryzeae</taxon>
        <taxon>Oryzinae</taxon>
        <taxon>Oryza</taxon>
        <taxon>Oryza sativa</taxon>
    </lineage>
</organism>
<feature type="region of interest" description="Disordered" evidence="1">
    <location>
        <begin position="1"/>
        <end position="33"/>
    </location>
</feature>
<dbReference type="AlphaFoldDB" id="Q656X2"/>
<gene>
    <name evidence="2" type="primary">OJ1212_B09.12</name>
</gene>
<sequence length="93" mass="10046">MPSMRSGGCSGGGGREGEGAGAVAPAGSDGTKIPFLLQRNSASMNQIVRARSSACFSSARHTTRHRHRSNPVPRRWPRGREREEEEEEGLDRG</sequence>
<dbReference type="EMBL" id="AP003338">
    <property type="protein sequence ID" value="BAD45150.1"/>
    <property type="molecule type" value="Genomic_DNA"/>
</dbReference>
<dbReference type="Proteomes" id="UP000817658">
    <property type="component" value="Chromosome 1"/>
</dbReference>
<protein>
    <submittedName>
        <fullName evidence="2">Uncharacterized protein</fullName>
    </submittedName>
</protein>
<name>Q656X2_ORYSJ</name>
<evidence type="ECO:0000313" key="2">
    <source>
        <dbReference type="EMBL" id="BAD45150.1"/>
    </source>
</evidence>